<dbReference type="Proteomes" id="UP001335183">
    <property type="component" value="Chromosome"/>
</dbReference>
<reference evidence="6 7" key="1">
    <citation type="submission" date="2024-02" db="EMBL/GenBank/DDBJ databases">
        <title>The whole genome sequence of five bacterial samples isolated from Abu Dhabi Sabkha-shore region.</title>
        <authorList>
            <person name="Sudalaimuthuasari N."/>
            <person name="Sarfraz B."/>
            <person name="Tuyisabe J.D."/>
            <person name="Mugisha Ntwali L.D.M."/>
            <person name="Ali A.I.A.A."/>
            <person name="Almansoori S.Z.A."/>
            <person name="Alajami H.S.A."/>
            <person name="Almeqbaali A.A.S."/>
            <person name="Kundu B."/>
            <person name="Saeed E.E."/>
            <person name="Sukumarinath V."/>
            <person name="Mishra A.K."/>
            <person name="Hazzouri K.M."/>
            <person name="Almaskari R."/>
            <person name="Sharma A.K."/>
            <person name="Amiri K.M.A."/>
        </authorList>
    </citation>
    <scope>NUCLEOTIDE SEQUENCE [LARGE SCALE GENOMIC DNA]</scope>
    <source>
        <strain evidence="7">kcgeb_sd</strain>
    </source>
</reference>
<evidence type="ECO:0000256" key="4">
    <source>
        <dbReference type="PROSITE-ProRule" id="PRU00433"/>
    </source>
</evidence>
<feature type="domain" description="Cytochrome c" evidence="5">
    <location>
        <begin position="328"/>
        <end position="490"/>
    </location>
</feature>
<accession>A0ABZ2D6Q0</accession>
<proteinExistence type="predicted"/>
<keyword evidence="3 4" id="KW-0408">Iron</keyword>
<name>A0ABZ2D6Q0_9SPHN</name>
<gene>
    <name evidence="6" type="ORF">V5F89_00900</name>
</gene>
<evidence type="ECO:0000256" key="3">
    <source>
        <dbReference type="ARBA" id="ARBA00023004"/>
    </source>
</evidence>
<keyword evidence="7" id="KW-1185">Reference proteome</keyword>
<evidence type="ECO:0000313" key="7">
    <source>
        <dbReference type="Proteomes" id="UP001335183"/>
    </source>
</evidence>
<organism evidence="6 7">
    <name type="scientific">Pelagerythrobacter marensis</name>
    <dbReference type="NCBI Taxonomy" id="543877"/>
    <lineage>
        <taxon>Bacteria</taxon>
        <taxon>Pseudomonadati</taxon>
        <taxon>Pseudomonadota</taxon>
        <taxon>Alphaproteobacteria</taxon>
        <taxon>Sphingomonadales</taxon>
        <taxon>Erythrobacteraceae</taxon>
        <taxon>Pelagerythrobacter</taxon>
    </lineage>
</organism>
<dbReference type="EMBL" id="CP144918">
    <property type="protein sequence ID" value="WWA47496.1"/>
    <property type="molecule type" value="Genomic_DNA"/>
</dbReference>
<dbReference type="InterPro" id="IPR036909">
    <property type="entry name" value="Cyt_c-like_dom_sf"/>
</dbReference>
<dbReference type="SUPFAM" id="SSF46626">
    <property type="entry name" value="Cytochrome c"/>
    <property type="match status" value="1"/>
</dbReference>
<sequence>MAGCLTAIAIATASTANEDGLDRWWSPGEGRVFPATLDYPNEHGVLRTLLVGGALDTRGHPFFEPIGPTGRACVTCHQPADGMSLSAKTAAARWDQTGGTDPLFAAYDGSNCPLLPQGDRASHSLLIERGLIRIEREWPVKKWNELDVTPDFKIEVVRDPNGCNSGPHYGPEAGIISVYRRPRPVANLKYLLAVGFAYDPKQGLPLPLDPDTGEPMSGNLMADDRAGNLRLQMEDASATHLRMLSRLGKRDRELIRNFEMRVYAAQYVGKGGAVDDGGASGGPAALRDSEPGALGSIGFPVWGEFEAWETIGEVDKAKLTPEQIEFRRSVARGARIFREKTFLITDSAGITTPMGFGNPVRNACNFCHNMTRMGNDVAPGQVDLGTTTLPFADPFDDLPLFRITCLNDPHPYYGRTFETYDPGFALTTGRCADVGKITLQSMRGLAARAPYFSNGLAKDLEAVVDYYERRYRIGYTEQEKQDLINLMSVL</sequence>
<dbReference type="RefSeq" id="WP_338446386.1">
    <property type="nucleotide sequence ID" value="NZ_CP144918.1"/>
</dbReference>
<protein>
    <recommendedName>
        <fullName evidence="5">Cytochrome c domain-containing protein</fullName>
    </recommendedName>
</protein>
<keyword evidence="2 4" id="KW-0479">Metal-binding</keyword>
<evidence type="ECO:0000259" key="5">
    <source>
        <dbReference type="PROSITE" id="PS51007"/>
    </source>
</evidence>
<dbReference type="InterPro" id="IPR009056">
    <property type="entry name" value="Cyt_c-like_dom"/>
</dbReference>
<evidence type="ECO:0000256" key="2">
    <source>
        <dbReference type="ARBA" id="ARBA00022723"/>
    </source>
</evidence>
<dbReference type="Gene3D" id="1.10.760.10">
    <property type="entry name" value="Cytochrome c-like domain"/>
    <property type="match status" value="1"/>
</dbReference>
<evidence type="ECO:0000313" key="6">
    <source>
        <dbReference type="EMBL" id="WWA47496.1"/>
    </source>
</evidence>
<evidence type="ECO:0000256" key="1">
    <source>
        <dbReference type="ARBA" id="ARBA00022617"/>
    </source>
</evidence>
<keyword evidence="1 4" id="KW-0349">Heme</keyword>
<dbReference type="PROSITE" id="PS51007">
    <property type="entry name" value="CYTC"/>
    <property type="match status" value="1"/>
</dbReference>